<reference evidence="2" key="1">
    <citation type="journal article" date="2014" name="Int. J. Syst. Evol. Microbiol.">
        <title>Complete genome sequence of Corynebacterium casei LMG S-19264T (=DSM 44701T), isolated from a smear-ripened cheese.</title>
        <authorList>
            <consortium name="US DOE Joint Genome Institute (JGI-PGF)"/>
            <person name="Walter F."/>
            <person name="Albersmeier A."/>
            <person name="Kalinowski J."/>
            <person name="Ruckert C."/>
        </authorList>
    </citation>
    <scope>NUCLEOTIDE SEQUENCE</scope>
    <source>
        <strain evidence="2">CGMCC 1.12919</strain>
    </source>
</reference>
<reference evidence="2" key="2">
    <citation type="submission" date="2020-09" db="EMBL/GenBank/DDBJ databases">
        <authorList>
            <person name="Sun Q."/>
            <person name="Zhou Y."/>
        </authorList>
    </citation>
    <scope>NUCLEOTIDE SEQUENCE</scope>
    <source>
        <strain evidence="2">CGMCC 1.12919</strain>
    </source>
</reference>
<comment type="caution">
    <text evidence="2">The sequence shown here is derived from an EMBL/GenBank/DDBJ whole genome shotgun (WGS) entry which is preliminary data.</text>
</comment>
<dbReference type="GO" id="GO:0009236">
    <property type="term" value="P:cobalamin biosynthetic process"/>
    <property type="evidence" value="ECO:0007669"/>
    <property type="project" value="InterPro"/>
</dbReference>
<dbReference type="SUPFAM" id="SSF159664">
    <property type="entry name" value="CobE/GbiG C-terminal domain-like"/>
    <property type="match status" value="1"/>
</dbReference>
<evidence type="ECO:0000259" key="1">
    <source>
        <dbReference type="Pfam" id="PF01890"/>
    </source>
</evidence>
<dbReference type="AlphaFoldDB" id="A0A916USE1"/>
<dbReference type="PANTHER" id="PTHR37477:SF1">
    <property type="entry name" value="COBALT-PRECORRIN-5A HYDROLASE"/>
    <property type="match status" value="1"/>
</dbReference>
<organism evidence="2 3">
    <name type="scientific">Chelatococcus reniformis</name>
    <dbReference type="NCBI Taxonomy" id="1494448"/>
    <lineage>
        <taxon>Bacteria</taxon>
        <taxon>Pseudomonadati</taxon>
        <taxon>Pseudomonadota</taxon>
        <taxon>Alphaproteobacteria</taxon>
        <taxon>Hyphomicrobiales</taxon>
        <taxon>Chelatococcaceae</taxon>
        <taxon>Chelatococcus</taxon>
    </lineage>
</organism>
<evidence type="ECO:0000313" key="2">
    <source>
        <dbReference type="EMBL" id="GGC86045.1"/>
    </source>
</evidence>
<name>A0A916USE1_9HYPH</name>
<dbReference type="RefSeq" id="WP_188611907.1">
    <property type="nucleotide sequence ID" value="NZ_BMGG01000010.1"/>
</dbReference>
<evidence type="ECO:0000313" key="3">
    <source>
        <dbReference type="Proteomes" id="UP000637002"/>
    </source>
</evidence>
<accession>A0A916USE1</accession>
<gene>
    <name evidence="2" type="ORF">GCM10010994_49920</name>
</gene>
<feature type="domain" description="CobE/GbiG C-terminal" evidence="1">
    <location>
        <begin position="2"/>
        <end position="122"/>
    </location>
</feature>
<dbReference type="EMBL" id="BMGG01000010">
    <property type="protein sequence ID" value="GGC86045.1"/>
    <property type="molecule type" value="Genomic_DNA"/>
</dbReference>
<dbReference type="Gene3D" id="3.30.420.180">
    <property type="entry name" value="CobE/GbiG C-terminal domain"/>
    <property type="match status" value="1"/>
</dbReference>
<dbReference type="PANTHER" id="PTHR37477">
    <property type="entry name" value="COBALT-PRECORRIN-5A HYDROLASE"/>
    <property type="match status" value="1"/>
</dbReference>
<protein>
    <submittedName>
        <fullName evidence="2">Cobalamin biosynthesis protein CbiG</fullName>
    </submittedName>
</protein>
<dbReference type="Pfam" id="PF01890">
    <property type="entry name" value="CbiG_C"/>
    <property type="match status" value="1"/>
</dbReference>
<sequence length="139" mass="14002">MIVAGFGCRKGVSVAQVKAAFDVALLQAALDPGAVTRLAAPAHKRDEAALTAFAGAMALPLVFVTASELAATADHVLSASERVEEVLGVPSASEAAALAVAGPNARLLGPRVAVGAVTCALAQIDLDDRDDEGRGEPME</sequence>
<dbReference type="InterPro" id="IPR002750">
    <property type="entry name" value="CobE/GbiG_C"/>
</dbReference>
<dbReference type="Proteomes" id="UP000637002">
    <property type="component" value="Unassembled WGS sequence"/>
</dbReference>
<proteinExistence type="predicted"/>
<dbReference type="InterPro" id="IPR036518">
    <property type="entry name" value="CobE/GbiG_C_sf"/>
</dbReference>
<keyword evidence="3" id="KW-1185">Reference proteome</keyword>
<dbReference type="InterPro" id="IPR052553">
    <property type="entry name" value="CbiG_hydrolase"/>
</dbReference>